<dbReference type="InterPro" id="IPR001387">
    <property type="entry name" value="Cro/C1-type_HTH"/>
</dbReference>
<evidence type="ECO:0000313" key="3">
    <source>
        <dbReference type="Proteomes" id="UP001372714"/>
    </source>
</evidence>
<keyword evidence="3" id="KW-1185">Reference proteome</keyword>
<dbReference type="CDD" id="cd00093">
    <property type="entry name" value="HTH_XRE"/>
    <property type="match status" value="1"/>
</dbReference>
<dbReference type="Pfam" id="PF13560">
    <property type="entry name" value="HTH_31"/>
    <property type="match status" value="1"/>
</dbReference>
<evidence type="ECO:0000259" key="1">
    <source>
        <dbReference type="PROSITE" id="PS50943"/>
    </source>
</evidence>
<reference evidence="2 3" key="1">
    <citation type="submission" date="2024-02" db="EMBL/GenBank/DDBJ databases">
        <title>The whole genome sequence of Pseudomonas benzopyrenica MLY92.</title>
        <authorList>
            <person name="Liu Y."/>
        </authorList>
    </citation>
    <scope>NUCLEOTIDE SEQUENCE [LARGE SCALE GENOMIC DNA]</scope>
    <source>
        <strain evidence="2 3">MLY92</strain>
    </source>
</reference>
<dbReference type="SUPFAM" id="SSF47413">
    <property type="entry name" value="lambda repressor-like DNA-binding domains"/>
    <property type="match status" value="1"/>
</dbReference>
<dbReference type="Proteomes" id="UP001372714">
    <property type="component" value="Chromosome"/>
</dbReference>
<dbReference type="PROSITE" id="PS50943">
    <property type="entry name" value="HTH_CROC1"/>
    <property type="match status" value="1"/>
</dbReference>
<dbReference type="RefSeq" id="WP_284670492.1">
    <property type="nucleotide sequence ID" value="NZ_CP145723.1"/>
</dbReference>
<protein>
    <submittedName>
        <fullName evidence="2">Helix-turn-helix domain-containing protein</fullName>
    </submittedName>
</protein>
<dbReference type="SMART" id="SM00530">
    <property type="entry name" value="HTH_XRE"/>
    <property type="match status" value="1"/>
</dbReference>
<gene>
    <name evidence="2" type="ORF">V6W80_11240</name>
</gene>
<dbReference type="Gene3D" id="1.10.260.40">
    <property type="entry name" value="lambda repressor-like DNA-binding domains"/>
    <property type="match status" value="1"/>
</dbReference>
<dbReference type="InterPro" id="IPR010982">
    <property type="entry name" value="Lambda_DNA-bd_dom_sf"/>
</dbReference>
<name>A0ABZ2FVE2_9PSED</name>
<sequence>MTIGSRLRDERTRLRLSQTDLAVAVGIAKNTQLGYEKGERNPDASYLIAVASLGIDVNFVLFGTPTPTTVDSLNSDEAELLRHFRGMSDTSKDAARRMAFALAAADGALDSGKA</sequence>
<feature type="domain" description="HTH cro/C1-type" evidence="1">
    <location>
        <begin position="7"/>
        <end position="60"/>
    </location>
</feature>
<evidence type="ECO:0000313" key="2">
    <source>
        <dbReference type="EMBL" id="WWM68811.1"/>
    </source>
</evidence>
<proteinExistence type="predicted"/>
<accession>A0ABZ2FVE2</accession>
<organism evidence="2 3">
    <name type="scientific">Pseudomonas benzopyrenica</name>
    <dbReference type="NCBI Taxonomy" id="2993566"/>
    <lineage>
        <taxon>Bacteria</taxon>
        <taxon>Pseudomonadati</taxon>
        <taxon>Pseudomonadota</taxon>
        <taxon>Gammaproteobacteria</taxon>
        <taxon>Pseudomonadales</taxon>
        <taxon>Pseudomonadaceae</taxon>
        <taxon>Pseudomonas</taxon>
    </lineage>
</organism>
<dbReference type="EMBL" id="CP145723">
    <property type="protein sequence ID" value="WWM68811.1"/>
    <property type="molecule type" value="Genomic_DNA"/>
</dbReference>